<keyword evidence="4" id="KW-0520">NAD</keyword>
<dbReference type="EMBL" id="BSXT01002525">
    <property type="protein sequence ID" value="GMF49404.1"/>
    <property type="molecule type" value="Genomic_DNA"/>
</dbReference>
<feature type="domain" description="WGR" evidence="8">
    <location>
        <begin position="2187"/>
        <end position="2291"/>
    </location>
</feature>
<gene>
    <name evidence="9" type="ORF">Pfra01_001952300</name>
</gene>
<comment type="caution">
    <text evidence="9">The sequence shown here is derived from an EMBL/GenBank/DDBJ whole genome shotgun (WGS) entry which is preliminary data.</text>
</comment>
<feature type="domain" description="PARP catalytic" evidence="7">
    <location>
        <begin position="2490"/>
        <end position="2738"/>
    </location>
</feature>
<evidence type="ECO:0000256" key="5">
    <source>
        <dbReference type="SAM" id="Coils"/>
    </source>
</evidence>
<feature type="region of interest" description="Disordered" evidence="6">
    <location>
        <begin position="29"/>
        <end position="80"/>
    </location>
</feature>
<dbReference type="CDD" id="cd07997">
    <property type="entry name" value="WGR_PARP"/>
    <property type="match status" value="1"/>
</dbReference>
<reference evidence="9" key="1">
    <citation type="submission" date="2023-04" db="EMBL/GenBank/DDBJ databases">
        <title>Phytophthora fragariaefolia NBRC 109709.</title>
        <authorList>
            <person name="Ichikawa N."/>
            <person name="Sato H."/>
            <person name="Tonouchi N."/>
        </authorList>
    </citation>
    <scope>NUCLEOTIDE SEQUENCE</scope>
    <source>
        <strain evidence="9">NBRC 109709</strain>
    </source>
</reference>
<dbReference type="SMART" id="SM00773">
    <property type="entry name" value="WGR"/>
    <property type="match status" value="1"/>
</dbReference>
<feature type="repeat" description="ANK" evidence="3">
    <location>
        <begin position="1463"/>
        <end position="1501"/>
    </location>
</feature>
<dbReference type="SMART" id="SM00248">
    <property type="entry name" value="ANK"/>
    <property type="match status" value="23"/>
</dbReference>
<organism evidence="9 10">
    <name type="scientific">Phytophthora fragariaefolia</name>
    <dbReference type="NCBI Taxonomy" id="1490495"/>
    <lineage>
        <taxon>Eukaryota</taxon>
        <taxon>Sar</taxon>
        <taxon>Stramenopiles</taxon>
        <taxon>Oomycota</taxon>
        <taxon>Peronosporomycetes</taxon>
        <taxon>Peronosporales</taxon>
        <taxon>Peronosporaceae</taxon>
        <taxon>Phytophthora</taxon>
    </lineage>
</organism>
<dbReference type="Gene3D" id="2.20.140.10">
    <property type="entry name" value="WGR domain"/>
    <property type="match status" value="1"/>
</dbReference>
<dbReference type="Pfam" id="PF12796">
    <property type="entry name" value="Ank_2"/>
    <property type="match status" value="5"/>
</dbReference>
<dbReference type="InterPro" id="IPR036770">
    <property type="entry name" value="Ankyrin_rpt-contain_sf"/>
</dbReference>
<feature type="compositionally biased region" description="Polar residues" evidence="6">
    <location>
        <begin position="1058"/>
        <end position="1089"/>
    </location>
</feature>
<keyword evidence="10" id="KW-1185">Reference proteome</keyword>
<proteinExistence type="predicted"/>
<dbReference type="GO" id="GO:0003950">
    <property type="term" value="F:NAD+ poly-ADP-ribosyltransferase activity"/>
    <property type="evidence" value="ECO:0007669"/>
    <property type="project" value="UniProtKB-UniRule"/>
</dbReference>
<keyword evidence="5" id="KW-0175">Coiled coil</keyword>
<dbReference type="PROSITE" id="PS50088">
    <property type="entry name" value="ANK_REPEAT"/>
    <property type="match status" value="7"/>
</dbReference>
<feature type="repeat" description="ANK" evidence="3">
    <location>
        <begin position="662"/>
        <end position="694"/>
    </location>
</feature>
<dbReference type="EC" id="2.4.2.-" evidence="4"/>
<dbReference type="SUPFAM" id="SSF142921">
    <property type="entry name" value="WGR domain-like"/>
    <property type="match status" value="1"/>
</dbReference>
<dbReference type="InterPro" id="IPR036616">
    <property type="entry name" value="Poly(ADP-ribose)pol_reg_dom_sf"/>
</dbReference>
<evidence type="ECO:0000256" key="1">
    <source>
        <dbReference type="ARBA" id="ARBA00022737"/>
    </source>
</evidence>
<evidence type="ECO:0000313" key="9">
    <source>
        <dbReference type="EMBL" id="GMF49404.1"/>
    </source>
</evidence>
<dbReference type="PANTHER" id="PTHR24198:SF165">
    <property type="entry name" value="ANKYRIN REPEAT-CONTAINING PROTEIN-RELATED"/>
    <property type="match status" value="1"/>
</dbReference>
<name>A0A9W6XZZ8_9STRA</name>
<feature type="repeat" description="ANK" evidence="3">
    <location>
        <begin position="1195"/>
        <end position="1227"/>
    </location>
</feature>
<feature type="repeat" description="ANK" evidence="3">
    <location>
        <begin position="629"/>
        <end position="661"/>
    </location>
</feature>
<dbReference type="InterPro" id="IPR002110">
    <property type="entry name" value="Ankyrin_rpt"/>
</dbReference>
<dbReference type="Gene3D" id="3.90.228.10">
    <property type="match status" value="1"/>
</dbReference>
<feature type="repeat" description="ANK" evidence="3">
    <location>
        <begin position="1424"/>
        <end position="1456"/>
    </location>
</feature>
<evidence type="ECO:0000256" key="2">
    <source>
        <dbReference type="ARBA" id="ARBA00023043"/>
    </source>
</evidence>
<dbReference type="PANTHER" id="PTHR24198">
    <property type="entry name" value="ANKYRIN REPEAT AND PROTEIN KINASE DOMAIN-CONTAINING PROTEIN"/>
    <property type="match status" value="1"/>
</dbReference>
<feature type="repeat" description="ANK" evidence="3">
    <location>
        <begin position="1301"/>
        <end position="1333"/>
    </location>
</feature>
<dbReference type="PROSITE" id="PS51059">
    <property type="entry name" value="PARP_CATALYTIC"/>
    <property type="match status" value="1"/>
</dbReference>
<feature type="region of interest" description="Disordered" evidence="6">
    <location>
        <begin position="165"/>
        <end position="211"/>
    </location>
</feature>
<dbReference type="InterPro" id="IPR008893">
    <property type="entry name" value="WGR_domain"/>
</dbReference>
<dbReference type="SUPFAM" id="SSF47587">
    <property type="entry name" value="Domain of poly(ADP-ribose) polymerase"/>
    <property type="match status" value="1"/>
</dbReference>
<keyword evidence="4" id="KW-0808">Transferase</keyword>
<evidence type="ECO:0000313" key="10">
    <source>
        <dbReference type="Proteomes" id="UP001165121"/>
    </source>
</evidence>
<keyword evidence="4" id="KW-0328">Glycosyltransferase</keyword>
<feature type="compositionally biased region" description="Acidic residues" evidence="6">
    <location>
        <begin position="70"/>
        <end position="80"/>
    </location>
</feature>
<feature type="compositionally biased region" description="Basic residues" evidence="6">
    <location>
        <begin position="37"/>
        <end position="55"/>
    </location>
</feature>
<dbReference type="Gene3D" id="1.20.142.10">
    <property type="entry name" value="Poly(ADP-ribose) polymerase, regulatory domain"/>
    <property type="match status" value="1"/>
</dbReference>
<dbReference type="Pfam" id="PF00644">
    <property type="entry name" value="PARP"/>
    <property type="match status" value="1"/>
</dbReference>
<feature type="coiled-coil region" evidence="5">
    <location>
        <begin position="2375"/>
        <end position="2405"/>
    </location>
</feature>
<sequence length="2876" mass="317204">MADAAPRKRKWQETDWEVALAAQSFVAVLAAPPAPKKQPRRRKEPPTRRSPRARRKQQEDEQEEEKKEEEKEEDAGEDADQFWLAQLQDDVTEDMLTAPEDVGVHVTWLNRTAARRYERAYDERVDVSSILCHVFLHELSATALELTPKSLARVQRALRRAHAALAGQPLPDEPEDEDNERAPPPLVAAGRKRRGADDAKPAPKPRKLSKREAAMHITPLRAAVDEHKYEDHELLGDQPFRSFQGDTASANREVLRAVLTGNTKLLKQLTTNPEVYAELSTFDAPRSADVSRTALHYAIDKDDLAAAAMLHQADEKVDKLQLAAAPEVALPSHSTGQHTSRFSDYNRRAINASRGGKEGNNALLEDGGTGTGTAANVSLDYLWKSPNASVEMLTLLYPTGEWANRHAIGNYVCHAARCGNYRLVRKVVETLEKNGGWGFNELHHKVLADSMDEDDDTPLLPPFRSVSAIKQAHQTRLRPLHLAAINPNTMYMEALWDVVGDEFSGIKDDQGYEPIHYAAGCESPAPIQFLLERRCSMFGRTKTRLTPLMCALEAAREDTAIALLTFAATPGENGGGGQEVADKLVREKGPGGKQAVHFAAKYGCAKVLEYLLTECGGAVEVNAVSGGTSKATPLTLAAQFGHVGCVRVLLAYGARVDLGDKLKKTPLILAVKNGHARVAAVLINCGANVNAYDTSENSVAHYAASYGWPSCLQLLCDVSAELWSSNTWGFVPLACALLKQRRACAELILSQVSDEAKQKFLNFRDRQGRTMLFLQCQHSHSVDQLKYLLEKGLDPNISDSDGEYPLQRLIKRACDEAPKTEVGSVGSQKLSIFFQDAVRLLLEHGANPQYDLYSGDEKKSEKAVILLLQPLQLAMVGNQTDLVEVLLSQTGIHPDAQSSDGSDAWMTAAALGAGLGDSFLSMLLEHHEKKSSGEPLKLAGRTMPDHENFFHLVANHNGPELSAMPNLIRQCATKCTVTMDMMCEKDVDGYTPVMRLLDPSHERGASSIGQIDPDTLQLMRNIDARFTELLAIYAEKTVNRDAYVRCEEASRLRDLTGTTRASKCGPTSNDFGQSDDITNGMSPDPTGSHSDNDDTNGDSGDATSDDDNSARPASDINSKNQDEPKIMVEYVTALHLIAKRKLTSEPRNPWMRWYGCAEHSAKCLMQLLLEKRPELFFSRPEDKAKSLVNFVQLGNFKTALHYAVESGDASTVQLLLMHQADPNLSPVRCTNCNEFAINEAIVRASGGSPIDRDSHSTCRGECGVNILLEPALIEAVKSKLIKCARLLLKHGAHVNCVTKTTQETPLHIALRANDGEAVRALLSHGASLMARDAFGATPLHFAVVARHSIPTKEAHAAEVNYSTVKIVKSFPAGCPIPTNVNPFSVAVSSESSDNQEQSDVVEPAILVALKDSSAQEAVIVGDTKNRSPVHYAARNRDLELLQELLRAAGKNGARNAVNQRDWLGRTPLHYAINTAAMTADASFAVERFLLQCGSDASIQDDFGFGALHFALIKVQLDWQQKYDSTHKKTQGQKDREGQIHDAKVYETEKRDAFLRDHLAVVPGGETDPVETVSNLAAESGLNLMMQDILGRSPLHLAAATGAFVCVSTLLASLGDAEKQKVAMALQDQNGFTPLGLAILYKRQTTIMTLLRSGSAVDGKLRIAQETSHSREDTASWSETQRAHLKPSAPKVLMRSYFYHAVSNSLTGICHMLLSAKFCRRQAIEDSIRCCQFQLANNLLGVLESGSEGGLELLKLPNSSGKTLLHSLAKTRQTGFDTLAKRLAWALVDAGVRVDVQDKKGNLALHYAAKSGNTHLLDFLHHQIGGEKSENMKNNSGETPLLFSLKQNSLSNNNRLSDDQLLTVMCYFLEHPSYSLDVHQADGSGMNILGAFVDRFTESLALSKPVLFFTMLENLLKRGVNPNLSFHSTYASALKCRKSPSQGHDTDRLLRSGRELCEITSLAEGDANKMPALIRITLTPDASTRFHAIALLLRYGAKLSTPDGRGNTLLMHLAARNFVAEARLALGLIRSIPEPRDVFMYAASNRVCSLHVPEASVKEALEQRNSAGLTACHMAVQPFAYGSYENTRLLALLIQAGGDIRTKDNSGKSAIDYARSQRSHFVLRFLERTFPDYVTVHSGVSEPNTLFAAAPTYPDDAGAYLEECEVTGKISRSRIVPKVNASCDVGKMSNVHREGGGEGAELDALLTKVDVKNGRFGLNVFYRLQLVRDELQDIFVLFTNWGRIGETGKFQNTPFRDEVEAVSEFKKIFRSKTGNMWESRAPGEFVKKPNKYNLVQRIDYATKVDNEVTRSFREDMDDRGSKGIVFPEPRDSDLVGCPSVMAMLAAITDVRNLQLAAQTSCGFAGGDLPLAKQDELHAALEKLHEIQNLLEEKEELIKEIGTARGDLTDEGANKRALLATRHEALIEKVSERSSRYYEIMPCQEDMLASSIKAFDQISDVNAEITRLRLLADIMETYKMLLGAKRVQQMKNPLEYCYHALQVRLAPLQPADAERQLIHRYFFGGLRSHDRQRYRISNVFEVERRGETERFYNLMEERPDLKALHAHLLWHGTKRTNMMGILSQGLRVAPPEAPHHGYAYGKGLYFANVAEKSLNYCDAPYALPILDSEGNPDKTTTKTREVYFMLLCEVSLGKPTELSTTAAWGSDPLPREGMDSVKALGMHNPDPLGELVSPKCGAKLHLGKVKQMGRQLPYDHVWAKTEPNPAPVGWYERNPKFTPQTQDYLAKLLSDKSFVVGDTHTVSATGNSLEHFVQYQYDKRTIVIELVNRETPDAIDDDEAGTSSGGGAWCEATLKVTIRPDDGTAYSYFAKLYRNILTSSPLAEGYTLVEPALSDYAELVVYKEAQARIRYVVEVETV</sequence>
<dbReference type="Pfam" id="PF05406">
    <property type="entry name" value="WGR"/>
    <property type="match status" value="1"/>
</dbReference>
<evidence type="ECO:0000256" key="3">
    <source>
        <dbReference type="PROSITE-ProRule" id="PRU00023"/>
    </source>
</evidence>
<dbReference type="PROSITE" id="PS51977">
    <property type="entry name" value="WGR"/>
    <property type="match status" value="1"/>
</dbReference>
<feature type="repeat" description="ANK" evidence="3">
    <location>
        <begin position="767"/>
        <end position="800"/>
    </location>
</feature>
<dbReference type="SUPFAM" id="SSF56399">
    <property type="entry name" value="ADP-ribosylation"/>
    <property type="match status" value="1"/>
</dbReference>
<accession>A0A9W6XZZ8</accession>
<evidence type="ECO:0000256" key="6">
    <source>
        <dbReference type="SAM" id="MobiDB-lite"/>
    </source>
</evidence>
<dbReference type="Gene3D" id="1.25.40.20">
    <property type="entry name" value="Ankyrin repeat-containing domain"/>
    <property type="match status" value="8"/>
</dbReference>
<evidence type="ECO:0000259" key="7">
    <source>
        <dbReference type="PROSITE" id="PS51059"/>
    </source>
</evidence>
<evidence type="ECO:0000259" key="8">
    <source>
        <dbReference type="PROSITE" id="PS51977"/>
    </source>
</evidence>
<keyword evidence="1" id="KW-0677">Repeat</keyword>
<protein>
    <recommendedName>
        <fullName evidence="4">Poly [ADP-ribose] polymerase</fullName>
        <shortName evidence="4">PARP</shortName>
        <ecNumber evidence="4">2.4.2.-</ecNumber>
    </recommendedName>
</protein>
<dbReference type="Proteomes" id="UP001165121">
    <property type="component" value="Unassembled WGS sequence"/>
</dbReference>
<keyword evidence="2 3" id="KW-0040">ANK repeat</keyword>
<evidence type="ECO:0000256" key="4">
    <source>
        <dbReference type="RuleBase" id="RU362114"/>
    </source>
</evidence>
<feature type="region of interest" description="Disordered" evidence="6">
    <location>
        <begin position="1058"/>
        <end position="1122"/>
    </location>
</feature>
<dbReference type="OrthoDB" id="74001at2759"/>
<dbReference type="SUPFAM" id="SSF48403">
    <property type="entry name" value="Ankyrin repeat"/>
    <property type="match status" value="4"/>
</dbReference>
<dbReference type="InterPro" id="IPR036930">
    <property type="entry name" value="WGR_dom_sf"/>
</dbReference>
<feature type="compositionally biased region" description="Basic and acidic residues" evidence="6">
    <location>
        <begin position="56"/>
        <end position="69"/>
    </location>
</feature>
<dbReference type="PROSITE" id="PS50297">
    <property type="entry name" value="ANK_REP_REGION"/>
    <property type="match status" value="5"/>
</dbReference>
<dbReference type="InterPro" id="IPR012317">
    <property type="entry name" value="Poly(ADP-ribose)pol_cat_dom"/>
</dbReference>
<dbReference type="Pfam" id="PF00023">
    <property type="entry name" value="Ank"/>
    <property type="match status" value="1"/>
</dbReference>